<dbReference type="PANTHER" id="PTHR47447">
    <property type="entry name" value="OS03G0856100 PROTEIN"/>
    <property type="match status" value="1"/>
</dbReference>
<dbReference type="EMBL" id="KZ305027">
    <property type="protein sequence ID" value="PIA52520.1"/>
    <property type="molecule type" value="Genomic_DNA"/>
</dbReference>
<evidence type="ECO:0000313" key="4">
    <source>
        <dbReference type="EMBL" id="PIA52519.1"/>
    </source>
</evidence>
<dbReference type="AlphaFoldDB" id="A0A2G5E9S3"/>
<evidence type="ECO:0008006" key="6">
    <source>
        <dbReference type="Google" id="ProtNLM"/>
    </source>
</evidence>
<feature type="repeat" description="PPR" evidence="3">
    <location>
        <begin position="201"/>
        <end position="235"/>
    </location>
</feature>
<feature type="repeat" description="PPR" evidence="3">
    <location>
        <begin position="493"/>
        <end position="527"/>
    </location>
</feature>
<keyword evidence="5" id="KW-1185">Reference proteome</keyword>
<dbReference type="SUPFAM" id="SSF48452">
    <property type="entry name" value="TPR-like"/>
    <property type="match status" value="1"/>
</dbReference>
<dbReference type="PANTHER" id="PTHR47447:SF27">
    <property type="entry name" value="PENTACOTRIPEPTIDE-REPEAT REGION OF PRORP DOMAIN-CONTAINING PROTEIN"/>
    <property type="match status" value="1"/>
</dbReference>
<feature type="repeat" description="PPR" evidence="3">
    <location>
        <begin position="236"/>
        <end position="270"/>
    </location>
</feature>
<dbReference type="STRING" id="218851.A0A2G5E9S3"/>
<reference evidence="4 5" key="1">
    <citation type="submission" date="2017-09" db="EMBL/GenBank/DDBJ databases">
        <title>WGS assembly of Aquilegia coerulea Goldsmith.</title>
        <authorList>
            <person name="Hodges S."/>
            <person name="Kramer E."/>
            <person name="Nordborg M."/>
            <person name="Tomkins J."/>
            <person name="Borevitz J."/>
            <person name="Derieg N."/>
            <person name="Yan J."/>
            <person name="Mihaltcheva S."/>
            <person name="Hayes R.D."/>
            <person name="Rokhsar D."/>
        </authorList>
    </citation>
    <scope>NUCLEOTIDE SEQUENCE [LARGE SCALE GENOMIC DNA]</scope>
    <source>
        <strain evidence="5">cv. Goldsmith</strain>
    </source>
</reference>
<organism evidence="4 5">
    <name type="scientific">Aquilegia coerulea</name>
    <name type="common">Rocky mountain columbine</name>
    <dbReference type="NCBI Taxonomy" id="218851"/>
    <lineage>
        <taxon>Eukaryota</taxon>
        <taxon>Viridiplantae</taxon>
        <taxon>Streptophyta</taxon>
        <taxon>Embryophyta</taxon>
        <taxon>Tracheophyta</taxon>
        <taxon>Spermatophyta</taxon>
        <taxon>Magnoliopsida</taxon>
        <taxon>Ranunculales</taxon>
        <taxon>Ranunculaceae</taxon>
        <taxon>Thalictroideae</taxon>
        <taxon>Aquilegia</taxon>
    </lineage>
</organism>
<dbReference type="Gene3D" id="1.25.40.10">
    <property type="entry name" value="Tetratricopeptide repeat domain"/>
    <property type="match status" value="3"/>
</dbReference>
<comment type="similarity">
    <text evidence="1">Belongs to the PPR family. P subfamily.</text>
</comment>
<feature type="repeat" description="PPR" evidence="3">
    <location>
        <begin position="166"/>
        <end position="200"/>
    </location>
</feature>
<dbReference type="InterPro" id="IPR011990">
    <property type="entry name" value="TPR-like_helical_dom_sf"/>
</dbReference>
<evidence type="ECO:0000313" key="5">
    <source>
        <dbReference type="Proteomes" id="UP000230069"/>
    </source>
</evidence>
<evidence type="ECO:0000256" key="3">
    <source>
        <dbReference type="PROSITE-ProRule" id="PRU00708"/>
    </source>
</evidence>
<dbReference type="EMBL" id="KZ305027">
    <property type="protein sequence ID" value="PIA52519.1"/>
    <property type="molecule type" value="Genomic_DNA"/>
</dbReference>
<feature type="repeat" description="PPR" evidence="3">
    <location>
        <begin position="131"/>
        <end position="165"/>
    </location>
</feature>
<name>A0A2G5E9S3_AQUCA</name>
<evidence type="ECO:0000256" key="1">
    <source>
        <dbReference type="ARBA" id="ARBA00007626"/>
    </source>
</evidence>
<proteinExistence type="inferred from homology"/>
<sequence>MLNSLSIRVLIRKILHYEVFKSWKDYGRVNVKGLHSLQQFKRKRFIRPFKKNVGKKKEEIKDPKVYMRDTIGTILKFLRCSMWDSAQEQLEKLPIRWDSYTINKVLKTHPPMEKAWLFFNWVSRLKGFKHDQFTYTTMLDIFGEAGRISSMKYVFQQMVEKGIRVDTVTYTSLLHWLSKDGDLEGSLKIWEEMKDKGCFPTVVTYTAIMKILFDNNRPKEATEVYKEMLASGCPPNCYTYTILMDYLARTGKFREALDIMSKMQEAGVQPDKATCNILVQRCSTAGETLAMNHVLQYMKQNALVLRHPVYLEALKALNNAGESDELLREVNPHLSFESIYVEEASQCEKITTDVQTSIDRGIVINLLAKRNLIGVELMLKGFIDKNIQLDSMLISAIILANCANYRTTCALLAFSYGIEKGIDIGRAACLALIGILIRCNLMSELTEIVERMVGAGVSVGTYLLSVVIYKLGCAHMSASSLRIFSSLRDIEKNTVTYTALMGAYICSGDVDRGLEIFDTMRRKGIHASAGTYRVLILGLKEAGRVHEAEGYYKEKRGIQRTDHLRETVSMEEYLCNLLFASGVASC</sequence>
<keyword evidence="2" id="KW-0677">Repeat</keyword>
<dbReference type="Proteomes" id="UP000230069">
    <property type="component" value="Unassembled WGS sequence"/>
</dbReference>
<dbReference type="Pfam" id="PF13041">
    <property type="entry name" value="PPR_2"/>
    <property type="match status" value="2"/>
</dbReference>
<dbReference type="InterPro" id="IPR002885">
    <property type="entry name" value="PPR_rpt"/>
</dbReference>
<dbReference type="OrthoDB" id="185373at2759"/>
<evidence type="ECO:0000256" key="2">
    <source>
        <dbReference type="ARBA" id="ARBA00022737"/>
    </source>
</evidence>
<dbReference type="PROSITE" id="PS51375">
    <property type="entry name" value="PPR"/>
    <property type="match status" value="5"/>
</dbReference>
<accession>A0A2G5E9S3</accession>
<gene>
    <name evidence="4" type="ORF">AQUCO_01000415v1</name>
</gene>
<dbReference type="Pfam" id="PF13812">
    <property type="entry name" value="PPR_3"/>
    <property type="match status" value="1"/>
</dbReference>
<protein>
    <recommendedName>
        <fullName evidence="6">Pentacotripeptide-repeat region of PRORP domain-containing protein</fullName>
    </recommendedName>
</protein>
<dbReference type="NCBIfam" id="TIGR00756">
    <property type="entry name" value="PPR"/>
    <property type="match status" value="5"/>
</dbReference>
<dbReference type="FunCoup" id="A0A2G5E9S3">
    <property type="interactions" value="1116"/>
</dbReference>